<evidence type="ECO:0000313" key="2">
    <source>
        <dbReference type="Proteomes" id="UP001197378"/>
    </source>
</evidence>
<feature type="non-terminal residue" evidence="1">
    <location>
        <position position="123"/>
    </location>
</feature>
<gene>
    <name evidence="1" type="ORF">HFQ13_08745</name>
</gene>
<reference evidence="1" key="1">
    <citation type="journal article" date="2021" name="ISME J.">
        <title>Genomic evolution of the class Acidithiobacillia: deep-branching Proteobacteria living in extreme acidic conditions.</title>
        <authorList>
            <person name="Moya-Beltran A."/>
            <person name="Beard S."/>
            <person name="Rojas-Villalobos C."/>
            <person name="Issotta F."/>
            <person name="Gallardo Y."/>
            <person name="Ulloa R."/>
            <person name="Giaveno A."/>
            <person name="Degli Esposti M."/>
            <person name="Johnson D.B."/>
            <person name="Quatrini R."/>
        </authorList>
    </citation>
    <scope>NUCLEOTIDE SEQUENCE</scope>
    <source>
        <strain evidence="1">VAN18-1</strain>
    </source>
</reference>
<dbReference type="AlphaFoldDB" id="A0AAE2YQG7"/>
<comment type="caution">
    <text evidence="1">The sequence shown here is derived from an EMBL/GenBank/DDBJ whole genome shotgun (WGS) entry which is preliminary data.</text>
</comment>
<dbReference type="Proteomes" id="UP001197378">
    <property type="component" value="Unassembled WGS sequence"/>
</dbReference>
<evidence type="ECO:0000313" key="1">
    <source>
        <dbReference type="EMBL" id="MBU2788289.1"/>
    </source>
</evidence>
<accession>A0AAE2YQG7</accession>
<sequence>MSESSTLTPYQRWEIENALNRAYPEEWQREELKNAPCFIKSEIPRALHALHTVTTAKGFSSTDARYNSMDGSVPRWLVADEFDADMLMEHRTLSALDIAKLQQDMIEHIIRLDEEGKNLRKDS</sequence>
<organism evidence="1 2">
    <name type="scientific">Igneacidithiobacillus copahuensis</name>
    <dbReference type="NCBI Taxonomy" id="2724909"/>
    <lineage>
        <taxon>Bacteria</taxon>
        <taxon>Pseudomonadati</taxon>
        <taxon>Pseudomonadota</taxon>
        <taxon>Acidithiobacillia</taxon>
        <taxon>Acidithiobacillales</taxon>
        <taxon>Acidithiobacillaceae</taxon>
        <taxon>Igneacidithiobacillus</taxon>
    </lineage>
</organism>
<proteinExistence type="predicted"/>
<dbReference type="EMBL" id="JAAXYO010000130">
    <property type="protein sequence ID" value="MBU2788289.1"/>
    <property type="molecule type" value="Genomic_DNA"/>
</dbReference>
<protein>
    <submittedName>
        <fullName evidence="1">Uncharacterized protein</fullName>
    </submittedName>
</protein>
<name>A0AAE2YQG7_9PROT</name>
<keyword evidence="2" id="KW-1185">Reference proteome</keyword>